<keyword evidence="2" id="KW-1185">Reference proteome</keyword>
<proteinExistence type="predicted"/>
<evidence type="ECO:0000313" key="2">
    <source>
        <dbReference type="Proteomes" id="UP000798662"/>
    </source>
</evidence>
<organism evidence="1 2">
    <name type="scientific">Pyropia yezoensis</name>
    <name type="common">Susabi-nori</name>
    <name type="synonym">Porphyra yezoensis</name>
    <dbReference type="NCBI Taxonomy" id="2788"/>
    <lineage>
        <taxon>Eukaryota</taxon>
        <taxon>Rhodophyta</taxon>
        <taxon>Bangiophyceae</taxon>
        <taxon>Bangiales</taxon>
        <taxon>Bangiaceae</taxon>
        <taxon>Pyropia</taxon>
    </lineage>
</organism>
<reference evidence="1" key="1">
    <citation type="submission" date="2019-11" db="EMBL/GenBank/DDBJ databases">
        <title>Nori genome reveals adaptations in red seaweeds to the harsh intertidal environment.</title>
        <authorList>
            <person name="Wang D."/>
            <person name="Mao Y."/>
        </authorList>
    </citation>
    <scope>NUCLEOTIDE SEQUENCE</scope>
    <source>
        <tissue evidence="1">Gametophyte</tissue>
    </source>
</reference>
<name>A0ACC3C4D0_PYRYE</name>
<evidence type="ECO:0000313" key="1">
    <source>
        <dbReference type="EMBL" id="KAK1864648.1"/>
    </source>
</evidence>
<dbReference type="EMBL" id="CM020619">
    <property type="protein sequence ID" value="KAK1864648.1"/>
    <property type="molecule type" value="Genomic_DNA"/>
</dbReference>
<protein>
    <submittedName>
        <fullName evidence="1">Uncharacterized protein</fullName>
    </submittedName>
</protein>
<sequence>MTGSGCRGAGFFFAAGADPSPSPPLPSPESLPPLLSSPRCWTLSRARWYRWAQLSTAARRWWRAARRDGERVGSGPPHGGPCARGDEGPLCAWPPSHPRVCCHLHYPPRCRGGELRRPSSGSGGRRPWRLSRHVRHRYSGGSRMSVGGRRRWWWWPRRWGGVMLVNLIWGGWWGRGGGYGSKYCQDYPAGRRPGRPQSPHCFYYLLGDHGRPRTLPQPRRPNESHQASFPKPLFPYPCRTQPRLSPLYSCRPQRTPMLPCQSQQKGIQDD</sequence>
<comment type="caution">
    <text evidence="1">The sequence shown here is derived from an EMBL/GenBank/DDBJ whole genome shotgun (WGS) entry which is preliminary data.</text>
</comment>
<gene>
    <name evidence="1" type="ORF">I4F81_007192</name>
</gene>
<dbReference type="Proteomes" id="UP000798662">
    <property type="component" value="Chromosome 2"/>
</dbReference>
<accession>A0ACC3C4D0</accession>